<comment type="similarity">
    <text evidence="14">Belongs to the peptidase M48 family.</text>
</comment>
<protein>
    <recommendedName>
        <fullName evidence="2">Ste24 endopeptidase</fullName>
        <ecNumber evidence="2">3.4.24.84</ecNumber>
    </recommendedName>
    <alternativeName>
        <fullName evidence="13">Prenyl protein-specific endoprotease 1</fullName>
    </alternativeName>
</protein>
<sequence length="170" mass="18900">MILIKQTLGLFIVDKIKGILITTSLVLPLFSALTSLNRWGGDTVIFTSVFIMLLVNKFTPLKKGSLKTRIESLASPLNFPLTNLFVCDGSKRSSHSNAYLQGFFNSKRIVIYDILLNQVNDDEVLAVLGHELGHWKCGTQCKVLSFNKFTLLPYSIRLAGILFLAPSPLL</sequence>
<dbReference type="Gene3D" id="3.30.2010.10">
    <property type="entry name" value="Metalloproteases ('zincins'), catalytic domain"/>
    <property type="match status" value="1"/>
</dbReference>
<evidence type="ECO:0000256" key="2">
    <source>
        <dbReference type="ARBA" id="ARBA00012336"/>
    </source>
</evidence>
<accession>A0A1V9YTG0</accession>
<evidence type="ECO:0000256" key="15">
    <source>
        <dbReference type="SAM" id="Phobius"/>
    </source>
</evidence>
<keyword evidence="6 14" id="KW-0378">Hydrolase</keyword>
<evidence type="ECO:0000256" key="11">
    <source>
        <dbReference type="ARBA" id="ARBA00023136"/>
    </source>
</evidence>
<dbReference type="GO" id="GO:0006508">
    <property type="term" value="P:proteolysis"/>
    <property type="evidence" value="ECO:0007669"/>
    <property type="project" value="UniProtKB-KW"/>
</dbReference>
<dbReference type="EMBL" id="JNBS01002925">
    <property type="protein sequence ID" value="OQR88967.1"/>
    <property type="molecule type" value="Genomic_DNA"/>
</dbReference>
<dbReference type="GO" id="GO:0004222">
    <property type="term" value="F:metalloendopeptidase activity"/>
    <property type="evidence" value="ECO:0007669"/>
    <property type="project" value="InterPro"/>
</dbReference>
<evidence type="ECO:0000256" key="3">
    <source>
        <dbReference type="ARBA" id="ARBA00022670"/>
    </source>
</evidence>
<keyword evidence="5" id="KW-0479">Metal-binding</keyword>
<evidence type="ECO:0000256" key="5">
    <source>
        <dbReference type="ARBA" id="ARBA00022723"/>
    </source>
</evidence>
<comment type="subcellular location">
    <subcellularLocation>
        <location evidence="1">Endoplasmic reticulum membrane</location>
        <topology evidence="1">Multi-pass membrane protein</topology>
    </subcellularLocation>
</comment>
<evidence type="ECO:0000256" key="4">
    <source>
        <dbReference type="ARBA" id="ARBA00022692"/>
    </source>
</evidence>
<proteinExistence type="inferred from homology"/>
<evidence type="ECO:0000313" key="17">
    <source>
        <dbReference type="EMBL" id="OQR88967.1"/>
    </source>
</evidence>
<evidence type="ECO:0000256" key="7">
    <source>
        <dbReference type="ARBA" id="ARBA00022824"/>
    </source>
</evidence>
<keyword evidence="9 15" id="KW-1133">Transmembrane helix</keyword>
<keyword evidence="4 15" id="KW-0812">Transmembrane</keyword>
<keyword evidence="18" id="KW-1185">Reference proteome</keyword>
<dbReference type="FunFam" id="3.30.2010.10:FF:000002">
    <property type="entry name" value="CAAX prenyl protease"/>
    <property type="match status" value="1"/>
</dbReference>
<dbReference type="EC" id="3.4.24.84" evidence="2"/>
<keyword evidence="3 14" id="KW-0645">Protease</keyword>
<evidence type="ECO:0000256" key="12">
    <source>
        <dbReference type="ARBA" id="ARBA00044456"/>
    </source>
</evidence>
<dbReference type="OrthoDB" id="360839at2759"/>
<evidence type="ECO:0000256" key="10">
    <source>
        <dbReference type="ARBA" id="ARBA00023049"/>
    </source>
</evidence>
<feature type="transmembrane region" description="Helical" evidence="15">
    <location>
        <begin position="12"/>
        <end position="33"/>
    </location>
</feature>
<evidence type="ECO:0000313" key="18">
    <source>
        <dbReference type="Proteomes" id="UP000243217"/>
    </source>
</evidence>
<evidence type="ECO:0000256" key="9">
    <source>
        <dbReference type="ARBA" id="ARBA00022989"/>
    </source>
</evidence>
<dbReference type="STRING" id="74557.A0A1V9YTG0"/>
<name>A0A1V9YTG0_9STRA</name>
<keyword evidence="7" id="KW-0256">Endoplasmic reticulum</keyword>
<dbReference type="GO" id="GO:0046872">
    <property type="term" value="F:metal ion binding"/>
    <property type="evidence" value="ECO:0007669"/>
    <property type="project" value="UniProtKB-KW"/>
</dbReference>
<comment type="caution">
    <text evidence="17">The sequence shown here is derived from an EMBL/GenBank/DDBJ whole genome shotgun (WGS) entry which is preliminary data.</text>
</comment>
<evidence type="ECO:0000256" key="14">
    <source>
        <dbReference type="RuleBase" id="RU003983"/>
    </source>
</evidence>
<evidence type="ECO:0000256" key="6">
    <source>
        <dbReference type="ARBA" id="ARBA00022801"/>
    </source>
</evidence>
<evidence type="ECO:0000256" key="1">
    <source>
        <dbReference type="ARBA" id="ARBA00004477"/>
    </source>
</evidence>
<dbReference type="Proteomes" id="UP000243217">
    <property type="component" value="Unassembled WGS sequence"/>
</dbReference>
<dbReference type="PANTHER" id="PTHR10120">
    <property type="entry name" value="CAAX PRENYL PROTEASE 1"/>
    <property type="match status" value="1"/>
</dbReference>
<evidence type="ECO:0000259" key="16">
    <source>
        <dbReference type="Pfam" id="PF01435"/>
    </source>
</evidence>
<keyword evidence="11 15" id="KW-0472">Membrane</keyword>
<comment type="cofactor">
    <cofactor evidence="14">
        <name>Zn(2+)</name>
        <dbReference type="ChEBI" id="CHEBI:29105"/>
    </cofactor>
    <text evidence="14">Binds 1 zinc ion per subunit.</text>
</comment>
<keyword evidence="10 14" id="KW-0482">Metalloprotease</keyword>
<dbReference type="AlphaFoldDB" id="A0A1V9YTG0"/>
<reference evidence="17 18" key="1">
    <citation type="journal article" date="2014" name="Genome Biol. Evol.">
        <title>The secreted proteins of Achlya hypogyna and Thraustotheca clavata identify the ancestral oomycete secretome and reveal gene acquisitions by horizontal gene transfer.</title>
        <authorList>
            <person name="Misner I."/>
            <person name="Blouin N."/>
            <person name="Leonard G."/>
            <person name="Richards T.A."/>
            <person name="Lane C.E."/>
        </authorList>
    </citation>
    <scope>NUCLEOTIDE SEQUENCE [LARGE SCALE GENOMIC DNA]</scope>
    <source>
        <strain evidence="17 18">ATCC 34112</strain>
    </source>
</reference>
<evidence type="ECO:0000256" key="13">
    <source>
        <dbReference type="ARBA" id="ARBA00083451"/>
    </source>
</evidence>
<keyword evidence="8 14" id="KW-0862">Zinc</keyword>
<comment type="catalytic activity">
    <reaction evidence="12">
        <text>Hydrolyzes the peptide bond -P2-(S-farnesyl or geranylgeranyl)C-P1'-P2'-P3'-COOH where P1' and P2' are amino acids with aliphatic side chains and P3' is any C-terminal residue.</text>
        <dbReference type="EC" id="3.4.24.84"/>
    </reaction>
</comment>
<feature type="domain" description="Peptidase M48" evidence="16">
    <location>
        <begin position="60"/>
        <end position="146"/>
    </location>
</feature>
<dbReference type="InterPro" id="IPR001915">
    <property type="entry name" value="Peptidase_M48"/>
</dbReference>
<feature type="transmembrane region" description="Helical" evidence="15">
    <location>
        <begin position="39"/>
        <end position="59"/>
    </location>
</feature>
<gene>
    <name evidence="17" type="ORF">THRCLA_09995</name>
</gene>
<dbReference type="Pfam" id="PF01435">
    <property type="entry name" value="Peptidase_M48"/>
    <property type="match status" value="1"/>
</dbReference>
<organism evidence="17 18">
    <name type="scientific">Thraustotheca clavata</name>
    <dbReference type="NCBI Taxonomy" id="74557"/>
    <lineage>
        <taxon>Eukaryota</taxon>
        <taxon>Sar</taxon>
        <taxon>Stramenopiles</taxon>
        <taxon>Oomycota</taxon>
        <taxon>Saprolegniomycetes</taxon>
        <taxon>Saprolegniales</taxon>
        <taxon>Achlyaceae</taxon>
        <taxon>Thraustotheca</taxon>
    </lineage>
</organism>
<dbReference type="GO" id="GO:0005789">
    <property type="term" value="C:endoplasmic reticulum membrane"/>
    <property type="evidence" value="ECO:0007669"/>
    <property type="project" value="UniProtKB-SubCell"/>
</dbReference>
<evidence type="ECO:0000256" key="8">
    <source>
        <dbReference type="ARBA" id="ARBA00022833"/>
    </source>
</evidence>